<evidence type="ECO:0000313" key="2">
    <source>
        <dbReference type="Proteomes" id="UP000250235"/>
    </source>
</evidence>
<dbReference type="EMBL" id="KV016728">
    <property type="protein sequence ID" value="KZV19281.1"/>
    <property type="molecule type" value="Genomic_DNA"/>
</dbReference>
<organism evidence="1 2">
    <name type="scientific">Dorcoceras hygrometricum</name>
    <dbReference type="NCBI Taxonomy" id="472368"/>
    <lineage>
        <taxon>Eukaryota</taxon>
        <taxon>Viridiplantae</taxon>
        <taxon>Streptophyta</taxon>
        <taxon>Embryophyta</taxon>
        <taxon>Tracheophyta</taxon>
        <taxon>Spermatophyta</taxon>
        <taxon>Magnoliopsida</taxon>
        <taxon>eudicotyledons</taxon>
        <taxon>Gunneridae</taxon>
        <taxon>Pentapetalae</taxon>
        <taxon>asterids</taxon>
        <taxon>lamiids</taxon>
        <taxon>Lamiales</taxon>
        <taxon>Gesneriaceae</taxon>
        <taxon>Didymocarpoideae</taxon>
        <taxon>Trichosporeae</taxon>
        <taxon>Loxocarpinae</taxon>
        <taxon>Dorcoceras</taxon>
    </lineage>
</organism>
<evidence type="ECO:0000313" key="1">
    <source>
        <dbReference type="EMBL" id="KZV19281.1"/>
    </source>
</evidence>
<gene>
    <name evidence="1" type="ORF">F511_14640</name>
</gene>
<dbReference type="Proteomes" id="UP000250235">
    <property type="component" value="Unassembled WGS sequence"/>
</dbReference>
<protein>
    <submittedName>
        <fullName evidence="1">Uncharacterized protein</fullName>
    </submittedName>
</protein>
<name>A0A2Z7ACD2_9LAMI</name>
<dbReference type="AlphaFoldDB" id="A0A2Z7ACD2"/>
<proteinExistence type="predicted"/>
<sequence>MSVRDDLCAGRTWRSTLAAARRMVARQKASGRANRCAMLSAASHEGRACCAADGRCWAQAVAPTMAGRCTLAMPTGCAMVEATMRDDAPVAHRIGRLYRASHGRARPCAARYVAAAADVRPPSGDATAMS</sequence>
<accession>A0A2Z7ACD2</accession>
<reference evidence="1 2" key="1">
    <citation type="journal article" date="2015" name="Proc. Natl. Acad. Sci. U.S.A.">
        <title>The resurrection genome of Boea hygrometrica: A blueprint for survival of dehydration.</title>
        <authorList>
            <person name="Xiao L."/>
            <person name="Yang G."/>
            <person name="Zhang L."/>
            <person name="Yang X."/>
            <person name="Zhao S."/>
            <person name="Ji Z."/>
            <person name="Zhou Q."/>
            <person name="Hu M."/>
            <person name="Wang Y."/>
            <person name="Chen M."/>
            <person name="Xu Y."/>
            <person name="Jin H."/>
            <person name="Xiao X."/>
            <person name="Hu G."/>
            <person name="Bao F."/>
            <person name="Hu Y."/>
            <person name="Wan P."/>
            <person name="Li L."/>
            <person name="Deng X."/>
            <person name="Kuang T."/>
            <person name="Xiang C."/>
            <person name="Zhu J.K."/>
            <person name="Oliver M.J."/>
            <person name="He Y."/>
        </authorList>
    </citation>
    <scope>NUCLEOTIDE SEQUENCE [LARGE SCALE GENOMIC DNA]</scope>
    <source>
        <strain evidence="2">cv. XS01</strain>
    </source>
</reference>
<keyword evidence="2" id="KW-1185">Reference proteome</keyword>